<evidence type="ECO:0000256" key="1">
    <source>
        <dbReference type="ARBA" id="ARBA00022679"/>
    </source>
</evidence>
<accession>A0A9Q8QB67</accession>
<sequence length="184" mass="20882">MESRYRITTVQDAAVVERHLTSLRELLQHCVNDEPAMSSIGFLAPLSDHNAVKHWLQFFPTIASSKADTVFLIATETASDEVVATVQVVRVVKETHRYKGEVRKLLVHPAHRRGGLGRTMMIKAEELSRSVLDLEMLVLDTATRTPARDFYMRLGWKEWGICPEYAKFADGKKADCSFFVKMLT</sequence>
<dbReference type="InterPro" id="IPR000182">
    <property type="entry name" value="GNAT_dom"/>
</dbReference>
<keyword evidence="2" id="KW-0012">Acyltransferase</keyword>
<dbReference type="GO" id="GO:0016747">
    <property type="term" value="F:acyltransferase activity, transferring groups other than amino-acyl groups"/>
    <property type="evidence" value="ECO:0007669"/>
    <property type="project" value="InterPro"/>
</dbReference>
<keyword evidence="1" id="KW-0808">Transferase</keyword>
<keyword evidence="5" id="KW-1185">Reference proteome</keyword>
<dbReference type="InterPro" id="IPR050832">
    <property type="entry name" value="Bact_Acetyltransf"/>
</dbReference>
<dbReference type="PANTHER" id="PTHR43877:SF2">
    <property type="entry name" value="AMINOALKYLPHOSPHONATE N-ACETYLTRANSFERASE-RELATED"/>
    <property type="match status" value="1"/>
</dbReference>
<dbReference type="SUPFAM" id="SSF55729">
    <property type="entry name" value="Acyl-CoA N-acyltransferases (Nat)"/>
    <property type="match status" value="1"/>
</dbReference>
<dbReference type="RefSeq" id="XP_047839529.1">
    <property type="nucleotide sequence ID" value="XM_047983558.1"/>
</dbReference>
<dbReference type="Pfam" id="PF00583">
    <property type="entry name" value="Acetyltransf_1"/>
    <property type="match status" value="1"/>
</dbReference>
<dbReference type="EMBL" id="CP086355">
    <property type="protein sequence ID" value="UNI16048.1"/>
    <property type="molecule type" value="Genomic_DNA"/>
</dbReference>
<dbReference type="InterPro" id="IPR016181">
    <property type="entry name" value="Acyl_CoA_acyltransferase"/>
</dbReference>
<evidence type="ECO:0000256" key="2">
    <source>
        <dbReference type="ARBA" id="ARBA00023315"/>
    </source>
</evidence>
<proteinExistence type="predicted"/>
<dbReference type="OrthoDB" id="41532at2759"/>
<dbReference type="GeneID" id="72064485"/>
<dbReference type="PANTHER" id="PTHR43877">
    <property type="entry name" value="AMINOALKYLPHOSPHONATE N-ACETYLTRANSFERASE-RELATED-RELATED"/>
    <property type="match status" value="1"/>
</dbReference>
<gene>
    <name evidence="4" type="ORF">JDV02_002524</name>
</gene>
<name>A0A9Q8QB67_9HYPO</name>
<evidence type="ECO:0000313" key="5">
    <source>
        <dbReference type="Proteomes" id="UP000829364"/>
    </source>
</evidence>
<dbReference type="AlphaFoldDB" id="A0A9Q8QB67"/>
<organism evidence="4 5">
    <name type="scientific">Purpureocillium takamizusanense</name>
    <dbReference type="NCBI Taxonomy" id="2060973"/>
    <lineage>
        <taxon>Eukaryota</taxon>
        <taxon>Fungi</taxon>
        <taxon>Dikarya</taxon>
        <taxon>Ascomycota</taxon>
        <taxon>Pezizomycotina</taxon>
        <taxon>Sordariomycetes</taxon>
        <taxon>Hypocreomycetidae</taxon>
        <taxon>Hypocreales</taxon>
        <taxon>Ophiocordycipitaceae</taxon>
        <taxon>Purpureocillium</taxon>
    </lineage>
</organism>
<dbReference type="CDD" id="cd04301">
    <property type="entry name" value="NAT_SF"/>
    <property type="match status" value="1"/>
</dbReference>
<feature type="domain" description="N-acetyltransferase" evidence="3">
    <location>
        <begin position="21"/>
        <end position="175"/>
    </location>
</feature>
<dbReference type="PROSITE" id="PS51186">
    <property type="entry name" value="GNAT"/>
    <property type="match status" value="1"/>
</dbReference>
<protein>
    <recommendedName>
        <fullName evidence="3">N-acetyltransferase domain-containing protein</fullName>
    </recommendedName>
</protein>
<dbReference type="Proteomes" id="UP000829364">
    <property type="component" value="Chromosome 2"/>
</dbReference>
<dbReference type="Gene3D" id="3.40.630.30">
    <property type="match status" value="1"/>
</dbReference>
<reference evidence="4" key="1">
    <citation type="submission" date="2021-11" db="EMBL/GenBank/DDBJ databases">
        <title>Purpureocillium_takamizusanense_genome.</title>
        <authorList>
            <person name="Nguyen N.-H."/>
        </authorList>
    </citation>
    <scope>NUCLEOTIDE SEQUENCE</scope>
    <source>
        <strain evidence="4">PT3</strain>
    </source>
</reference>
<evidence type="ECO:0000259" key="3">
    <source>
        <dbReference type="PROSITE" id="PS51186"/>
    </source>
</evidence>
<evidence type="ECO:0000313" key="4">
    <source>
        <dbReference type="EMBL" id="UNI16048.1"/>
    </source>
</evidence>
<dbReference type="KEGG" id="ptkz:JDV02_002524"/>